<dbReference type="InterPro" id="IPR036237">
    <property type="entry name" value="Xyl_isomerase-like_sf"/>
</dbReference>
<dbReference type="GO" id="GO:0030145">
    <property type="term" value="F:manganese ion binding"/>
    <property type="evidence" value="ECO:0007669"/>
    <property type="project" value="TreeGrafter"/>
</dbReference>
<comment type="pathway">
    <text evidence="3 9">Carbohydrate metabolism; pentose and glucuronate interconversion.</text>
</comment>
<evidence type="ECO:0000256" key="6">
    <source>
        <dbReference type="ARBA" id="ARBA00023004"/>
    </source>
</evidence>
<comment type="catalytic activity">
    <reaction evidence="1 9">
        <text>D-mannonate = 2-dehydro-3-deoxy-D-gluconate + H2O</text>
        <dbReference type="Rhea" id="RHEA:20097"/>
        <dbReference type="ChEBI" id="CHEBI:15377"/>
        <dbReference type="ChEBI" id="CHEBI:17767"/>
        <dbReference type="ChEBI" id="CHEBI:57990"/>
        <dbReference type="EC" id="4.2.1.8"/>
    </reaction>
</comment>
<comment type="similarity">
    <text evidence="4 9">Belongs to the mannonate dehydratase family.</text>
</comment>
<evidence type="ECO:0000313" key="10">
    <source>
        <dbReference type="EMBL" id="CUH58853.1"/>
    </source>
</evidence>
<evidence type="ECO:0000256" key="8">
    <source>
        <dbReference type="ARBA" id="ARBA00023239"/>
    </source>
</evidence>
<evidence type="ECO:0000256" key="4">
    <source>
        <dbReference type="ARBA" id="ARBA00007389"/>
    </source>
</evidence>
<protein>
    <recommendedName>
        <fullName evidence="5 9">Mannonate dehydratase</fullName>
        <ecNumber evidence="5 9">4.2.1.8</ecNumber>
    </recommendedName>
    <alternativeName>
        <fullName evidence="9">D-mannonate hydro-lyase</fullName>
    </alternativeName>
</protein>
<comment type="function">
    <text evidence="2 9">Catalyzes the dehydration of D-mannonate.</text>
</comment>
<dbReference type="GO" id="GO:0008927">
    <property type="term" value="F:mannonate dehydratase activity"/>
    <property type="evidence" value="ECO:0007669"/>
    <property type="project" value="UniProtKB-UniRule"/>
</dbReference>
<name>A0A0P1EVB4_9RHOB</name>
<dbReference type="Gene3D" id="3.20.20.150">
    <property type="entry name" value="Divalent-metal-dependent TIM barrel enzymes"/>
    <property type="match status" value="1"/>
</dbReference>
<dbReference type="GO" id="GO:0042840">
    <property type="term" value="P:D-glucuronate catabolic process"/>
    <property type="evidence" value="ECO:0007669"/>
    <property type="project" value="TreeGrafter"/>
</dbReference>
<comment type="cofactor">
    <cofactor evidence="9">
        <name>Fe(2+)</name>
        <dbReference type="ChEBI" id="CHEBI:29033"/>
    </cofactor>
    <cofactor evidence="9">
        <name>Mn(2+)</name>
        <dbReference type="ChEBI" id="CHEBI:29035"/>
    </cofactor>
</comment>
<keyword evidence="8 9" id="KW-0456">Lyase</keyword>
<evidence type="ECO:0000256" key="3">
    <source>
        <dbReference type="ARBA" id="ARBA00004892"/>
    </source>
</evidence>
<dbReference type="EMBL" id="CYRX01000006">
    <property type="protein sequence ID" value="CUH58853.1"/>
    <property type="molecule type" value="Genomic_DNA"/>
</dbReference>
<reference evidence="10 11" key="1">
    <citation type="submission" date="2015-09" db="EMBL/GenBank/DDBJ databases">
        <authorList>
            <consortium name="Swine Surveillance"/>
        </authorList>
    </citation>
    <scope>NUCLEOTIDE SEQUENCE [LARGE SCALE GENOMIC DNA]</scope>
    <source>
        <strain evidence="10 11">CECT 5294</strain>
    </source>
</reference>
<dbReference type="GO" id="GO:0008198">
    <property type="term" value="F:ferrous iron binding"/>
    <property type="evidence" value="ECO:0007669"/>
    <property type="project" value="TreeGrafter"/>
</dbReference>
<evidence type="ECO:0000256" key="9">
    <source>
        <dbReference type="HAMAP-Rule" id="MF_00106"/>
    </source>
</evidence>
<dbReference type="PANTHER" id="PTHR30387:SF2">
    <property type="entry name" value="MANNONATE DEHYDRATASE"/>
    <property type="match status" value="1"/>
</dbReference>
<evidence type="ECO:0000256" key="1">
    <source>
        <dbReference type="ARBA" id="ARBA00001794"/>
    </source>
</evidence>
<dbReference type="EC" id="4.2.1.8" evidence="5 9"/>
<evidence type="ECO:0000256" key="7">
    <source>
        <dbReference type="ARBA" id="ARBA00023211"/>
    </source>
</evidence>
<evidence type="ECO:0000256" key="2">
    <source>
        <dbReference type="ARBA" id="ARBA00002713"/>
    </source>
</evidence>
<dbReference type="Proteomes" id="UP000051298">
    <property type="component" value="Unassembled WGS sequence"/>
</dbReference>
<dbReference type="NCBIfam" id="NF003027">
    <property type="entry name" value="PRK03906.1"/>
    <property type="match status" value="1"/>
</dbReference>
<dbReference type="PANTHER" id="PTHR30387">
    <property type="entry name" value="MANNONATE DEHYDRATASE"/>
    <property type="match status" value="1"/>
</dbReference>
<dbReference type="NCBIfam" id="TIGR00695">
    <property type="entry name" value="uxuA"/>
    <property type="match status" value="1"/>
</dbReference>
<sequence>MYETWRWFGPKDQVDLQDIVQSGASGIVTALHHIPPGEVWTADEIGHRKSLIRTSGMALHSPLNWSVVESLPVSENIKRQSEDWRSHVENYKTSLVNLSEAGIDIVCYNFMPILDWTRTDLAYQLPNQATCMRFDLVDFIMFDVFLLKRPGAQEDFDEPLVEKARARFSACDGAYKKRLTNNVISGLPGGADTMTMDQISDHLNLYADIDEDQLVRNQTDFLEIIAPHAEKLGLRLCCHPDDPPIRLLGLPRIMSTEADYQRLISTVDIPANGITFCTGSLGTRADNDLPTMMRRLGDRVHFIHLRNVVREHKQTFGSFHESEHLSGDVDMAAVVSAIVDEETRRKSLGRSDHSIPFRPDHGQDILDDLNRKSQPGYPAIGRLKGLAELRGLIAGLEYKAA</sequence>
<keyword evidence="7 9" id="KW-0464">Manganese</keyword>
<accession>A0A0P1EVB4</accession>
<dbReference type="HAMAP" id="MF_00106">
    <property type="entry name" value="UxuA"/>
    <property type="match status" value="1"/>
</dbReference>
<dbReference type="SUPFAM" id="SSF51658">
    <property type="entry name" value="Xylose isomerase-like"/>
    <property type="match status" value="1"/>
</dbReference>
<dbReference type="RefSeq" id="WP_048599997.1">
    <property type="nucleotide sequence ID" value="NZ_CYRX01000006.1"/>
</dbReference>
<organism evidence="10 11">
    <name type="scientific">Thalassobacter stenotrophicus</name>
    <dbReference type="NCBI Taxonomy" id="266809"/>
    <lineage>
        <taxon>Bacteria</taxon>
        <taxon>Pseudomonadati</taxon>
        <taxon>Pseudomonadota</taxon>
        <taxon>Alphaproteobacteria</taxon>
        <taxon>Rhodobacterales</taxon>
        <taxon>Roseobacteraceae</taxon>
        <taxon>Thalassobacter</taxon>
    </lineage>
</organism>
<dbReference type="InterPro" id="IPR004628">
    <property type="entry name" value="Man_deHydtase"/>
</dbReference>
<dbReference type="AlphaFoldDB" id="A0A0P1EVB4"/>
<evidence type="ECO:0000313" key="11">
    <source>
        <dbReference type="Proteomes" id="UP000051298"/>
    </source>
</evidence>
<keyword evidence="6 9" id="KW-0408">Iron</keyword>
<dbReference type="PIRSF" id="PIRSF016049">
    <property type="entry name" value="Man_dehyd"/>
    <property type="match status" value="1"/>
</dbReference>
<gene>
    <name evidence="9 10" type="primary">uxuA</name>
    <name evidence="10" type="ORF">THS5294_00133</name>
</gene>
<dbReference type="Pfam" id="PF03786">
    <property type="entry name" value="UxuA"/>
    <property type="match status" value="1"/>
</dbReference>
<proteinExistence type="inferred from homology"/>
<evidence type="ECO:0000256" key="5">
    <source>
        <dbReference type="ARBA" id="ARBA00012927"/>
    </source>
</evidence>
<dbReference type="UniPathway" id="UPA00246"/>